<dbReference type="Proteomes" id="UP000677228">
    <property type="component" value="Unassembled WGS sequence"/>
</dbReference>
<evidence type="ECO:0000313" key="3">
    <source>
        <dbReference type="Proteomes" id="UP000677228"/>
    </source>
</evidence>
<dbReference type="Proteomes" id="UP000682733">
    <property type="component" value="Unassembled WGS sequence"/>
</dbReference>
<evidence type="ECO:0000313" key="1">
    <source>
        <dbReference type="EMBL" id="CAF1200414.1"/>
    </source>
</evidence>
<accession>A0A8S2EJW8</accession>
<reference evidence="1" key="1">
    <citation type="submission" date="2021-02" db="EMBL/GenBank/DDBJ databases">
        <authorList>
            <person name="Nowell W R."/>
        </authorList>
    </citation>
    <scope>NUCLEOTIDE SEQUENCE</scope>
</reference>
<dbReference type="EMBL" id="CAJOBA010035772">
    <property type="protein sequence ID" value="CAF4010489.1"/>
    <property type="molecule type" value="Genomic_DNA"/>
</dbReference>
<proteinExistence type="predicted"/>
<evidence type="ECO:0000313" key="2">
    <source>
        <dbReference type="EMBL" id="CAF4010489.1"/>
    </source>
</evidence>
<protein>
    <submittedName>
        <fullName evidence="1">Uncharacterized protein</fullName>
    </submittedName>
</protein>
<dbReference type="EMBL" id="CAJNOK010014235">
    <property type="protein sequence ID" value="CAF1200414.1"/>
    <property type="molecule type" value="Genomic_DNA"/>
</dbReference>
<comment type="caution">
    <text evidence="1">The sequence shown here is derived from an EMBL/GenBank/DDBJ whole genome shotgun (WGS) entry which is preliminary data.</text>
</comment>
<sequence length="54" mass="5942">VDLAGTVNGTAAHFTATIKTSKGYIHFDDQRGFFAYREKEEAETAVYTNRATGL</sequence>
<organism evidence="1 3">
    <name type="scientific">Didymodactylos carnosus</name>
    <dbReference type="NCBI Taxonomy" id="1234261"/>
    <lineage>
        <taxon>Eukaryota</taxon>
        <taxon>Metazoa</taxon>
        <taxon>Spiralia</taxon>
        <taxon>Gnathifera</taxon>
        <taxon>Rotifera</taxon>
        <taxon>Eurotatoria</taxon>
        <taxon>Bdelloidea</taxon>
        <taxon>Philodinida</taxon>
        <taxon>Philodinidae</taxon>
        <taxon>Didymodactylos</taxon>
    </lineage>
</organism>
<name>A0A8S2EJW8_9BILA</name>
<gene>
    <name evidence="1" type="ORF">OVA965_LOCUS23959</name>
    <name evidence="2" type="ORF">TMI583_LOCUS24683</name>
</gene>
<feature type="non-terminal residue" evidence="1">
    <location>
        <position position="1"/>
    </location>
</feature>
<dbReference type="AlphaFoldDB" id="A0A8S2EJW8"/>